<dbReference type="PANTHER" id="PTHR43649:SF29">
    <property type="entry name" value="OSMOPROTECTIVE COMPOUNDS-BINDING PROTEIN GGTB"/>
    <property type="match status" value="1"/>
</dbReference>
<dbReference type="InterPro" id="IPR006059">
    <property type="entry name" value="SBP"/>
</dbReference>
<name>A0A3T1DCV7_9BACL</name>
<dbReference type="PROSITE" id="PS51257">
    <property type="entry name" value="PROKAR_LIPOPROTEIN"/>
    <property type="match status" value="1"/>
</dbReference>
<sequence>MRHMKKTNMVLLVSMIGFVLLITGCSGSKTQIVAPLPQEIVKLRVAGFKAGSEIGAIPELNDRFMKENPTIKVIYEGMPGAQYTKYIRGKFAVNDAPDVIMLHPGLGEVGGYAKAGFIKDLSGEPWVGAFTTAALESVSYEGKVYGIPNDMVVLGVYYNKDIFEKLSLKAPSNWEEFLAVCAALKSSGTTPISIGNNDGWMTLAALFTLGSSLIKDQDFDRKLNAREIKFNGTWNEILEKWYSLDGYGYLTPNSTKVSMDQAQKDFVEGRAGMFINGSWTLAGIVQGNPDFELGMFTMPANPPGEEAIVSVNIGTTWTINNKTNQLEAARKYLDFWSQEQTLRQWAKSQASFLTLQGAKSDSPKELSDISRSIMSGRTKEYLSNWWEQSGDVVNEIMDSAQGVYLHALTIDQMLNNMDSTWDKSTIKGGGSQ</sequence>
<evidence type="ECO:0000256" key="2">
    <source>
        <dbReference type="ARBA" id="ARBA00022448"/>
    </source>
</evidence>
<dbReference type="EMBL" id="AP019400">
    <property type="protein sequence ID" value="BBI35991.1"/>
    <property type="molecule type" value="Genomic_DNA"/>
</dbReference>
<evidence type="ECO:0000313" key="4">
    <source>
        <dbReference type="Proteomes" id="UP000289856"/>
    </source>
</evidence>
<proteinExistence type="inferred from homology"/>
<dbReference type="InterPro" id="IPR050490">
    <property type="entry name" value="Bact_solute-bd_prot1"/>
</dbReference>
<evidence type="ECO:0000313" key="3">
    <source>
        <dbReference type="EMBL" id="BBI35991.1"/>
    </source>
</evidence>
<dbReference type="Proteomes" id="UP000289856">
    <property type="component" value="Chromosome"/>
</dbReference>
<keyword evidence="2" id="KW-0813">Transport</keyword>
<evidence type="ECO:0000256" key="1">
    <source>
        <dbReference type="ARBA" id="ARBA00008520"/>
    </source>
</evidence>
<dbReference type="CDD" id="cd13585">
    <property type="entry name" value="PBP2_TMBP_like"/>
    <property type="match status" value="1"/>
</dbReference>
<accession>A0A3T1DCV7</accession>
<dbReference type="Gene3D" id="3.40.190.10">
    <property type="entry name" value="Periplasmic binding protein-like II"/>
    <property type="match status" value="2"/>
</dbReference>
<organism evidence="3 4">
    <name type="scientific">Cohnella abietis</name>
    <dbReference type="NCBI Taxonomy" id="2507935"/>
    <lineage>
        <taxon>Bacteria</taxon>
        <taxon>Bacillati</taxon>
        <taxon>Bacillota</taxon>
        <taxon>Bacilli</taxon>
        <taxon>Bacillales</taxon>
        <taxon>Paenibacillaceae</taxon>
        <taxon>Cohnella</taxon>
    </lineage>
</organism>
<reference evidence="3 4" key="1">
    <citation type="submission" date="2019-01" db="EMBL/GenBank/DDBJ databases">
        <title>Complete genome sequence of Cohnella hallensis HS21 isolated from Korean fir (Abies koreana) rhizospheric soil.</title>
        <authorList>
            <person name="Jiang L."/>
            <person name="Kang S.W."/>
            <person name="Kim S."/>
            <person name="Jung J."/>
            <person name="Kim C.Y."/>
            <person name="Kim D.H."/>
            <person name="Kim S.W."/>
            <person name="Lee J."/>
        </authorList>
    </citation>
    <scope>NUCLEOTIDE SEQUENCE [LARGE SCALE GENOMIC DNA]</scope>
    <source>
        <strain evidence="3 4">HS21</strain>
    </source>
</reference>
<dbReference type="SUPFAM" id="SSF53850">
    <property type="entry name" value="Periplasmic binding protein-like II"/>
    <property type="match status" value="1"/>
</dbReference>
<gene>
    <name evidence="3" type="primary">msmE_4</name>
    <name evidence="3" type="ORF">KCTCHS21_53900</name>
</gene>
<dbReference type="AlphaFoldDB" id="A0A3T1DCV7"/>
<dbReference type="PANTHER" id="PTHR43649">
    <property type="entry name" value="ARABINOSE-BINDING PROTEIN-RELATED"/>
    <property type="match status" value="1"/>
</dbReference>
<dbReference type="KEGG" id="cohn:KCTCHS21_53900"/>
<dbReference type="Pfam" id="PF01547">
    <property type="entry name" value="SBP_bac_1"/>
    <property type="match status" value="1"/>
</dbReference>
<protein>
    <submittedName>
        <fullName evidence="3">ABC transporter substrate-binding protein</fullName>
    </submittedName>
</protein>
<comment type="similarity">
    <text evidence="1">Belongs to the bacterial solute-binding protein 1 family.</text>
</comment>
<keyword evidence="4" id="KW-1185">Reference proteome</keyword>